<keyword evidence="2" id="KW-1185">Reference proteome</keyword>
<name>A0ACB8T1I7_9AGAM</name>
<proteinExistence type="predicted"/>
<comment type="caution">
    <text evidence="1">The sequence shown here is derived from an EMBL/GenBank/DDBJ whole genome shotgun (WGS) entry which is preliminary data.</text>
</comment>
<dbReference type="Proteomes" id="UP000814140">
    <property type="component" value="Unassembled WGS sequence"/>
</dbReference>
<reference evidence="1" key="2">
    <citation type="journal article" date="2022" name="New Phytol.">
        <title>Evolutionary transition to the ectomycorrhizal habit in the genomes of a hyperdiverse lineage of mushroom-forming fungi.</title>
        <authorList>
            <person name="Looney B."/>
            <person name="Miyauchi S."/>
            <person name="Morin E."/>
            <person name="Drula E."/>
            <person name="Courty P.E."/>
            <person name="Kohler A."/>
            <person name="Kuo A."/>
            <person name="LaButti K."/>
            <person name="Pangilinan J."/>
            <person name="Lipzen A."/>
            <person name="Riley R."/>
            <person name="Andreopoulos W."/>
            <person name="He G."/>
            <person name="Johnson J."/>
            <person name="Nolan M."/>
            <person name="Tritt A."/>
            <person name="Barry K.W."/>
            <person name="Grigoriev I.V."/>
            <person name="Nagy L.G."/>
            <person name="Hibbett D."/>
            <person name="Henrissat B."/>
            <person name="Matheny P.B."/>
            <person name="Labbe J."/>
            <person name="Martin F.M."/>
        </authorList>
    </citation>
    <scope>NUCLEOTIDE SEQUENCE</scope>
    <source>
        <strain evidence="1">HHB10654</strain>
    </source>
</reference>
<sequence>MGSKESQTGEYGSVRYLPMAKMIPLLIGSTTILRSLEVQRRLTGVTSEQPRTLQVSPFGIRMPNASLSTYPHAVTQAACSTFCGCGRGFTVAGGHEVKFGIISDNSHRLRFMVLPWIGFGLFFTALPLAAASSSR</sequence>
<protein>
    <submittedName>
        <fullName evidence="1">Uncharacterized protein</fullName>
    </submittedName>
</protein>
<organism evidence="1 2">
    <name type="scientific">Artomyces pyxidatus</name>
    <dbReference type="NCBI Taxonomy" id="48021"/>
    <lineage>
        <taxon>Eukaryota</taxon>
        <taxon>Fungi</taxon>
        <taxon>Dikarya</taxon>
        <taxon>Basidiomycota</taxon>
        <taxon>Agaricomycotina</taxon>
        <taxon>Agaricomycetes</taxon>
        <taxon>Russulales</taxon>
        <taxon>Auriscalpiaceae</taxon>
        <taxon>Artomyces</taxon>
    </lineage>
</organism>
<accession>A0ACB8T1I7</accession>
<evidence type="ECO:0000313" key="1">
    <source>
        <dbReference type="EMBL" id="KAI0062373.1"/>
    </source>
</evidence>
<reference evidence="1" key="1">
    <citation type="submission" date="2021-03" db="EMBL/GenBank/DDBJ databases">
        <authorList>
            <consortium name="DOE Joint Genome Institute"/>
            <person name="Ahrendt S."/>
            <person name="Looney B.P."/>
            <person name="Miyauchi S."/>
            <person name="Morin E."/>
            <person name="Drula E."/>
            <person name="Courty P.E."/>
            <person name="Chicoki N."/>
            <person name="Fauchery L."/>
            <person name="Kohler A."/>
            <person name="Kuo A."/>
            <person name="Labutti K."/>
            <person name="Pangilinan J."/>
            <person name="Lipzen A."/>
            <person name="Riley R."/>
            <person name="Andreopoulos W."/>
            <person name="He G."/>
            <person name="Johnson J."/>
            <person name="Barry K.W."/>
            <person name="Grigoriev I.V."/>
            <person name="Nagy L."/>
            <person name="Hibbett D."/>
            <person name="Henrissat B."/>
            <person name="Matheny P.B."/>
            <person name="Labbe J."/>
            <person name="Martin F."/>
        </authorList>
    </citation>
    <scope>NUCLEOTIDE SEQUENCE</scope>
    <source>
        <strain evidence="1">HHB10654</strain>
    </source>
</reference>
<gene>
    <name evidence="1" type="ORF">BV25DRAFT_682059</name>
</gene>
<dbReference type="EMBL" id="MU277208">
    <property type="protein sequence ID" value="KAI0062373.1"/>
    <property type="molecule type" value="Genomic_DNA"/>
</dbReference>
<evidence type="ECO:0000313" key="2">
    <source>
        <dbReference type="Proteomes" id="UP000814140"/>
    </source>
</evidence>